<feature type="repeat" description="RCC1" evidence="1">
    <location>
        <begin position="314"/>
        <end position="363"/>
    </location>
</feature>
<evidence type="ECO:0000313" key="5">
    <source>
        <dbReference type="EMBL" id="EFC44818.1"/>
    </source>
</evidence>
<dbReference type="InterPro" id="IPR014716">
    <property type="entry name" value="Fibrinogen_a/b/g_C_1"/>
</dbReference>
<protein>
    <submittedName>
        <fullName evidence="5">Predicted protein</fullName>
    </submittedName>
</protein>
<keyword evidence="2" id="KW-0812">Transmembrane</keyword>
<evidence type="ECO:0000256" key="2">
    <source>
        <dbReference type="SAM" id="Phobius"/>
    </source>
</evidence>
<gene>
    <name evidence="5" type="ORF">NAEGRDRAFT_48803</name>
</gene>
<dbReference type="Gene3D" id="2.130.10.30">
    <property type="entry name" value="Regulator of chromosome condensation 1/beta-lactamase-inhibitor protein II"/>
    <property type="match status" value="1"/>
</dbReference>
<dbReference type="PROSITE" id="PS51406">
    <property type="entry name" value="FIBRINOGEN_C_2"/>
    <property type="match status" value="1"/>
</dbReference>
<dbReference type="Gene3D" id="2.120.10.80">
    <property type="entry name" value="Kelch-type beta propeller"/>
    <property type="match status" value="1"/>
</dbReference>
<dbReference type="SUPFAM" id="SSF56496">
    <property type="entry name" value="Fibrinogen C-terminal domain-like"/>
    <property type="match status" value="1"/>
</dbReference>
<evidence type="ECO:0000259" key="4">
    <source>
        <dbReference type="PROSITE" id="PS51406"/>
    </source>
</evidence>
<dbReference type="eggNOG" id="KOG1426">
    <property type="taxonomic scope" value="Eukaryota"/>
</dbReference>
<organism evidence="6">
    <name type="scientific">Naegleria gruberi</name>
    <name type="common">Amoeba</name>
    <dbReference type="NCBI Taxonomy" id="5762"/>
    <lineage>
        <taxon>Eukaryota</taxon>
        <taxon>Discoba</taxon>
        <taxon>Heterolobosea</taxon>
        <taxon>Tetramitia</taxon>
        <taxon>Eutetramitia</taxon>
        <taxon>Vahlkampfiidae</taxon>
        <taxon>Naegleria</taxon>
    </lineage>
</organism>
<dbReference type="PROSITE" id="PS50132">
    <property type="entry name" value="RGS"/>
    <property type="match status" value="1"/>
</dbReference>
<dbReference type="SUPFAM" id="SSF48097">
    <property type="entry name" value="Regulator of G-protein signaling, RGS"/>
    <property type="match status" value="1"/>
</dbReference>
<dbReference type="Pfam" id="PF13540">
    <property type="entry name" value="RCC1_2"/>
    <property type="match status" value="1"/>
</dbReference>
<dbReference type="InParanoid" id="D2VE43"/>
<dbReference type="PANTHER" id="PTHR45982:SF1">
    <property type="entry name" value="REGULATOR OF CHROMOSOME CONDENSATION"/>
    <property type="match status" value="1"/>
</dbReference>
<dbReference type="InterPro" id="IPR023393">
    <property type="entry name" value="START-like_dom_sf"/>
</dbReference>
<dbReference type="SMART" id="SM00315">
    <property type="entry name" value="RGS"/>
    <property type="match status" value="1"/>
</dbReference>
<dbReference type="Pfam" id="PF00415">
    <property type="entry name" value="RCC1"/>
    <property type="match status" value="1"/>
</dbReference>
<dbReference type="EMBL" id="GG738866">
    <property type="protein sequence ID" value="EFC44818.1"/>
    <property type="molecule type" value="Genomic_DNA"/>
</dbReference>
<dbReference type="Pfam" id="PF00615">
    <property type="entry name" value="RGS"/>
    <property type="match status" value="1"/>
</dbReference>
<keyword evidence="2" id="KW-1133">Transmembrane helix</keyword>
<keyword evidence="6" id="KW-1185">Reference proteome</keyword>
<dbReference type="InterPro" id="IPR036056">
    <property type="entry name" value="Fibrinogen-like_C"/>
</dbReference>
<dbReference type="InterPro" id="IPR044926">
    <property type="entry name" value="RGS_subdomain_2"/>
</dbReference>
<dbReference type="InterPro" id="IPR015915">
    <property type="entry name" value="Kelch-typ_b-propeller"/>
</dbReference>
<dbReference type="InterPro" id="IPR036305">
    <property type="entry name" value="RGS_sf"/>
</dbReference>
<dbReference type="OrthoDB" id="5981550at2759"/>
<dbReference type="Gene3D" id="1.10.167.10">
    <property type="entry name" value="Regulator of G-protein Signalling 4, domain 2"/>
    <property type="match status" value="1"/>
</dbReference>
<reference evidence="5 6" key="1">
    <citation type="journal article" date="2010" name="Cell">
        <title>The genome of Naegleria gruberi illuminates early eukaryotic versatility.</title>
        <authorList>
            <person name="Fritz-Laylin L.K."/>
            <person name="Prochnik S.E."/>
            <person name="Ginger M.L."/>
            <person name="Dacks J.B."/>
            <person name="Carpenter M.L."/>
            <person name="Field M.C."/>
            <person name="Kuo A."/>
            <person name="Paredez A."/>
            <person name="Chapman J."/>
            <person name="Pham J."/>
            <person name="Shu S."/>
            <person name="Neupane R."/>
            <person name="Cipriano M."/>
            <person name="Mancuso J."/>
            <person name="Tu H."/>
            <person name="Salamov A."/>
            <person name="Lindquist E."/>
            <person name="Shapiro H."/>
            <person name="Lucas S."/>
            <person name="Grigoriev I.V."/>
            <person name="Cande W.Z."/>
            <person name="Fulton C."/>
            <person name="Rokhsar D.S."/>
            <person name="Dawson S.C."/>
        </authorList>
    </citation>
    <scope>NUCLEOTIDE SEQUENCE [LARGE SCALE GENOMIC DNA]</scope>
    <source>
        <strain evidence="5 6">NEG-M</strain>
    </source>
</reference>
<dbReference type="Proteomes" id="UP000006671">
    <property type="component" value="Unassembled WGS sequence"/>
</dbReference>
<dbReference type="NCBIfam" id="NF040941">
    <property type="entry name" value="GGGWT_bact"/>
    <property type="match status" value="1"/>
</dbReference>
<dbReference type="SUPFAM" id="SSF55961">
    <property type="entry name" value="Bet v1-like"/>
    <property type="match status" value="1"/>
</dbReference>
<dbReference type="Gene3D" id="3.30.530.20">
    <property type="match status" value="1"/>
</dbReference>
<feature type="domain" description="Fibrinogen C-terminal" evidence="4">
    <location>
        <begin position="890"/>
        <end position="944"/>
    </location>
</feature>
<dbReference type="InterPro" id="IPR016137">
    <property type="entry name" value="RGS"/>
</dbReference>
<dbReference type="Pfam" id="PF00147">
    <property type="entry name" value="Fibrinogen_C"/>
    <property type="match status" value="1"/>
</dbReference>
<dbReference type="PROSITE" id="PS50012">
    <property type="entry name" value="RCC1_3"/>
    <property type="match status" value="2"/>
</dbReference>
<dbReference type="InterPro" id="IPR009091">
    <property type="entry name" value="RCC1/BLIP-II"/>
</dbReference>
<evidence type="ECO:0000256" key="1">
    <source>
        <dbReference type="PROSITE-ProRule" id="PRU00235"/>
    </source>
</evidence>
<accession>D2VE43</accession>
<dbReference type="InterPro" id="IPR051553">
    <property type="entry name" value="Ran_GTPase-activating"/>
</dbReference>
<name>D2VE43_NAEGR</name>
<evidence type="ECO:0000259" key="3">
    <source>
        <dbReference type="PROSITE" id="PS50132"/>
    </source>
</evidence>
<proteinExistence type="predicted"/>
<feature type="repeat" description="RCC1" evidence="1">
    <location>
        <begin position="404"/>
        <end position="457"/>
    </location>
</feature>
<dbReference type="Gene3D" id="3.90.215.10">
    <property type="entry name" value="Gamma Fibrinogen, chain A, domain 1"/>
    <property type="match status" value="1"/>
</dbReference>
<feature type="transmembrane region" description="Helical" evidence="2">
    <location>
        <begin position="12"/>
        <end position="31"/>
    </location>
</feature>
<dbReference type="SUPFAM" id="SSF50985">
    <property type="entry name" value="RCC1/BLIP-II"/>
    <property type="match status" value="1"/>
</dbReference>
<dbReference type="RefSeq" id="XP_002677562.1">
    <property type="nucleotide sequence ID" value="XM_002677516.1"/>
</dbReference>
<dbReference type="InterPro" id="IPR002181">
    <property type="entry name" value="Fibrinogen_a/b/g_C_dom"/>
</dbReference>
<sequence>MLPYRQQERYTIRSLVYIFTCILFVFLMLSFESGVVYSASTSMEYIQFLRDRRIARDYAAQRRALLQNYTDTVQKQQQLARAQYRAISTASIALNSNVSTNSNSTYQTPLTFVSQAGITRAMTRNLQQLQTLTVTKSDNVIVNVAMDFYLNGKYKSAVSLLNGLEKTMNSTINPIPFTTPLVSGKLTYFNANSTSIYFRSPKVEPPRERMFMCTGDAFGIHLDPATRVLYSWGTTTLGRIPATPAPGRVDLPLDSDEYIKQVACGQQHGTNANGEVGAGYQGVVTYPVKIKSHSNTITFINAGPYNSVYLDSDGYAFSWGRGSECQLGTGSTAVSSSPVKISNTLKFTKICFGKSHAVGRTTSGVMYYWCTPTNFTSDFFVYFSSSIIDFQCGDSSTLALLDTGRVFGWGYNYNGQLGTDVSSSTINPSAISTTNIGSRKIVKLFHKNEQAFALADDQTIWAWGRNDDNVCNLGLARFNYWYDYSWSSYGRKGCGTQYAPDSLLSPPGFDYVHEIHIMKESAILAYNKDREMGFYAGGKFSVPFFSSGYSGFRNYYTKAFIFSIAYIVPYEKVFPVFDLSSLRIVYSENNFISLSNDNMDMIMVGKSDMSVNIAKTTYEMFAAFSFCNTHDFTKDGAVFYFGGVVNNVVSNRIALKTSVDSIQIFNQTLPYPVASGMLAIVDEYLYIFGGLTDDRGTTIPTYKVMRCHLNDLLIWEEVSKVLPRAIYNGVAQVIGDNIYLFGGRVGRLALNSDILYASASEMIWQNSYRVLPHPYTESNLFSDDTYLYMTGGFSPTYSELKGISRALKSNPLVWEDINQKLPMPTMGITSTLILNNKLNLFSVDLPQNFLKTNPNVPISIHSIYFANETKPYVPTTTGVVIALQTLDSAYFIGNVLRSCREYKDLIPSAASGVYWVKPLDTMNKFKVYCDMEYLGGGWALVSSRTTTNNIAIPLATNDYVKVDVYGYSVSDDKWGALRNVSSDILWRDPTGYYGLASISTLSTGGSFVCKTLASSLLDTELYRVEDGSPCNYGTDTCSLGGPTTKSGAITSYCGSIKKMFKKLMLKDDTKRFDARKFVVTYDEVMENSEARDLFLHYLKTVASNEEPLLFVNDVEVYRNEYSKLPSESNQKNQVENLMKSCEKAFERAHQIMNTYIRNGSDMELNLSSSKREVLSIWDEKIEPYFSVGSQSYSSTTGIIQLKRRSSVTVQFNANSLGEAEFLIGQIEQVFETLNPDNLFRNILLSIEIDLKCDQFPRFSRSELLFSFLKKQGENFTRQIAIDTSKGYNVDFRFKPSHLNSNEITEKDIYFGYSLMEDSPDWEMIKNSKNSNSIQFFYSKTQYVFQDDTAMHLTKFNMTVPYPLEDVWKVFLHVTAIEEGKDNMIDIRTIHYKEATKDSLGMNYSVGVLDLNLPGFKNRDITQVHTSIHDELANSYVIIGHSGNFAEFGHEPKDMGRYDGFFFYRFDKINDNSTRFINVLYSDIHLPKFLIHKSTLVKLFKKRAYFFQDKLESILKERMGNSNFDESSLLDKFQVQRALEDNKIWHSGKSYYLEFQKRRKSE</sequence>
<feature type="domain" description="RGS" evidence="3">
    <location>
        <begin position="1080"/>
        <end position="1268"/>
    </location>
</feature>
<dbReference type="VEuPathDB" id="AmoebaDB:NAEGRDRAFT_48803"/>
<keyword evidence="2" id="KW-0472">Membrane</keyword>
<dbReference type="GeneID" id="8848263"/>
<dbReference type="InterPro" id="IPR000408">
    <property type="entry name" value="Reg_chr_condens"/>
</dbReference>
<dbReference type="KEGG" id="ngr:NAEGRDRAFT_48803"/>
<dbReference type="SUPFAM" id="SSF117281">
    <property type="entry name" value="Kelch motif"/>
    <property type="match status" value="1"/>
</dbReference>
<dbReference type="PANTHER" id="PTHR45982">
    <property type="entry name" value="REGULATOR OF CHROMOSOME CONDENSATION"/>
    <property type="match status" value="1"/>
</dbReference>
<evidence type="ECO:0000313" key="6">
    <source>
        <dbReference type="Proteomes" id="UP000006671"/>
    </source>
</evidence>